<keyword evidence="2" id="KW-1003">Cell membrane</keyword>
<feature type="transmembrane region" description="Helical" evidence="7">
    <location>
        <begin position="21"/>
        <end position="45"/>
    </location>
</feature>
<dbReference type="GO" id="GO:0022857">
    <property type="term" value="F:transmembrane transporter activity"/>
    <property type="evidence" value="ECO:0007669"/>
    <property type="project" value="TreeGrafter"/>
</dbReference>
<feature type="transmembrane region" description="Helical" evidence="7">
    <location>
        <begin position="265"/>
        <end position="291"/>
    </location>
</feature>
<organism evidence="10 11">
    <name type="scientific">candidate division CPR3 bacterium GW2011_GWF2_35_18</name>
    <dbReference type="NCBI Taxonomy" id="1618350"/>
    <lineage>
        <taxon>Bacteria</taxon>
        <taxon>Bacteria division CPR3</taxon>
    </lineage>
</organism>
<feature type="domain" description="MacB-like periplasmic core" evidence="9">
    <location>
        <begin position="21"/>
        <end position="239"/>
    </location>
</feature>
<dbReference type="PANTHER" id="PTHR30572">
    <property type="entry name" value="MEMBRANE COMPONENT OF TRANSPORTER-RELATED"/>
    <property type="match status" value="1"/>
</dbReference>
<evidence type="ECO:0000256" key="6">
    <source>
        <dbReference type="ARBA" id="ARBA00038076"/>
    </source>
</evidence>
<evidence type="ECO:0000256" key="7">
    <source>
        <dbReference type="SAM" id="Phobius"/>
    </source>
</evidence>
<dbReference type="Proteomes" id="UP000034581">
    <property type="component" value="Unassembled WGS sequence"/>
</dbReference>
<name>A0A0G0BKG6_UNCC3</name>
<reference evidence="10 11" key="1">
    <citation type="journal article" date="2015" name="Nature">
        <title>rRNA introns, odd ribosomes, and small enigmatic genomes across a large radiation of phyla.</title>
        <authorList>
            <person name="Brown C.T."/>
            <person name="Hug L.A."/>
            <person name="Thomas B.C."/>
            <person name="Sharon I."/>
            <person name="Castelle C.J."/>
            <person name="Singh A."/>
            <person name="Wilkins M.J."/>
            <person name="Williams K.H."/>
            <person name="Banfield J.F."/>
        </authorList>
    </citation>
    <scope>NUCLEOTIDE SEQUENCE [LARGE SCALE GENOMIC DNA]</scope>
</reference>
<evidence type="ECO:0000256" key="4">
    <source>
        <dbReference type="ARBA" id="ARBA00022989"/>
    </source>
</evidence>
<comment type="similarity">
    <text evidence="6">Belongs to the ABC-4 integral membrane protein family.</text>
</comment>
<evidence type="ECO:0000256" key="2">
    <source>
        <dbReference type="ARBA" id="ARBA00022475"/>
    </source>
</evidence>
<evidence type="ECO:0000313" key="11">
    <source>
        <dbReference type="Proteomes" id="UP000034581"/>
    </source>
</evidence>
<evidence type="ECO:0000259" key="8">
    <source>
        <dbReference type="Pfam" id="PF02687"/>
    </source>
</evidence>
<dbReference type="EMBL" id="LBQB01000002">
    <property type="protein sequence ID" value="KKP69933.1"/>
    <property type="molecule type" value="Genomic_DNA"/>
</dbReference>
<evidence type="ECO:0000256" key="5">
    <source>
        <dbReference type="ARBA" id="ARBA00023136"/>
    </source>
</evidence>
<feature type="transmembrane region" description="Helical" evidence="7">
    <location>
        <begin position="363"/>
        <end position="383"/>
    </location>
</feature>
<comment type="subcellular location">
    <subcellularLocation>
        <location evidence="1">Cell membrane</location>
        <topology evidence="1">Multi-pass membrane protein</topology>
    </subcellularLocation>
</comment>
<evidence type="ECO:0000256" key="1">
    <source>
        <dbReference type="ARBA" id="ARBA00004651"/>
    </source>
</evidence>
<feature type="domain" description="ABC3 transporter permease C-terminal" evidence="8">
    <location>
        <begin position="269"/>
        <end position="393"/>
    </location>
</feature>
<dbReference type="STRING" id="1618350.UR67_C0002G0053"/>
<keyword evidence="5 7" id="KW-0472">Membrane</keyword>
<sequence>MSILYIIRLAVINVFSKRIRTILTMGGVGISVSMIMFMSGLGYGLENMVNTEMENSESRNIITVTSLKTQQLKIDKVRLGEFRSLIGVESVEPIINLSGDALFHGISQTLPFYGITPTYMNTLSLSYLKGKGFELGDTKKIILSKAVLQDYGISNPDDLIGRNIMINFVLTKNLTDNIDGVTKTIADNEYTVIGIIDKEESPLAYIPAEDLYNIGITYASQTKVIVSNLNEIDEIRENIELLGFKTSNIQDTFDQVERILGILRILLIILGSITLLVAISSILNTITIVLMEQIKKIGFLRIIGIRQEDVKILFYCQSIILSVGGTLIGLLIGSGFGYLVNLRVAYVASQINTPLFKLYETPYIISIIMIVIAFILGFLIGIIPARRSVSMDPLLALRD</sequence>
<comment type="caution">
    <text evidence="10">The sequence shown here is derived from an EMBL/GenBank/DDBJ whole genome shotgun (WGS) entry which is preliminary data.</text>
</comment>
<dbReference type="AlphaFoldDB" id="A0A0G0BKG6"/>
<evidence type="ECO:0000256" key="3">
    <source>
        <dbReference type="ARBA" id="ARBA00022692"/>
    </source>
</evidence>
<dbReference type="InterPro" id="IPR003838">
    <property type="entry name" value="ABC3_permease_C"/>
</dbReference>
<feature type="transmembrane region" description="Helical" evidence="7">
    <location>
        <begin position="312"/>
        <end position="340"/>
    </location>
</feature>
<dbReference type="GO" id="GO:0005886">
    <property type="term" value="C:plasma membrane"/>
    <property type="evidence" value="ECO:0007669"/>
    <property type="project" value="UniProtKB-SubCell"/>
</dbReference>
<evidence type="ECO:0000313" key="10">
    <source>
        <dbReference type="EMBL" id="KKP69933.1"/>
    </source>
</evidence>
<keyword evidence="3 7" id="KW-0812">Transmembrane</keyword>
<dbReference type="Pfam" id="PF12704">
    <property type="entry name" value="MacB_PCD"/>
    <property type="match status" value="1"/>
</dbReference>
<dbReference type="PANTHER" id="PTHR30572:SF4">
    <property type="entry name" value="ABC TRANSPORTER PERMEASE YTRF"/>
    <property type="match status" value="1"/>
</dbReference>
<dbReference type="InterPro" id="IPR025857">
    <property type="entry name" value="MacB_PCD"/>
</dbReference>
<dbReference type="Pfam" id="PF02687">
    <property type="entry name" value="FtsX"/>
    <property type="match status" value="1"/>
</dbReference>
<dbReference type="InterPro" id="IPR050250">
    <property type="entry name" value="Macrolide_Exporter_MacB"/>
</dbReference>
<proteinExistence type="inferred from homology"/>
<accession>A0A0G0BKG6</accession>
<evidence type="ECO:0000259" key="9">
    <source>
        <dbReference type="Pfam" id="PF12704"/>
    </source>
</evidence>
<gene>
    <name evidence="10" type="ORF">UR67_C0002G0053</name>
</gene>
<protein>
    <submittedName>
        <fullName evidence="10">ABC transporter, permease protein</fullName>
    </submittedName>
</protein>
<keyword evidence="4 7" id="KW-1133">Transmembrane helix</keyword>